<dbReference type="AlphaFoldDB" id="A0AAW0ZEG8"/>
<dbReference type="EMBL" id="JAWNGG020000232">
    <property type="protein sequence ID" value="KAK9295987.1"/>
    <property type="molecule type" value="Genomic_DNA"/>
</dbReference>
<evidence type="ECO:0000313" key="1">
    <source>
        <dbReference type="EMBL" id="KAK9295987.1"/>
    </source>
</evidence>
<reference evidence="1 2" key="1">
    <citation type="submission" date="2024-05" db="EMBL/GenBank/DDBJ databases">
        <title>The nuclear and mitochondrial genome assemblies of Tetragonisca angustula (Apidae: Meliponini), a tiny yet remarkable pollinator in the Neotropics.</title>
        <authorList>
            <person name="Ferrari R."/>
            <person name="Ricardo P.C."/>
            <person name="Dias F.C."/>
            <person name="Araujo N.S."/>
            <person name="Soares D.O."/>
            <person name="Zhou Q.-S."/>
            <person name="Zhu C.-D."/>
            <person name="Coutinho L."/>
            <person name="Airas M.C."/>
            <person name="Batista T.M."/>
        </authorList>
    </citation>
    <scope>NUCLEOTIDE SEQUENCE [LARGE SCALE GENOMIC DNA]</scope>
    <source>
        <strain evidence="1">ASF017062</strain>
        <tissue evidence="1">Abdomen</tissue>
    </source>
</reference>
<organism evidence="1 2">
    <name type="scientific">Tetragonisca angustula</name>
    <dbReference type="NCBI Taxonomy" id="166442"/>
    <lineage>
        <taxon>Eukaryota</taxon>
        <taxon>Metazoa</taxon>
        <taxon>Ecdysozoa</taxon>
        <taxon>Arthropoda</taxon>
        <taxon>Hexapoda</taxon>
        <taxon>Insecta</taxon>
        <taxon>Pterygota</taxon>
        <taxon>Neoptera</taxon>
        <taxon>Endopterygota</taxon>
        <taxon>Hymenoptera</taxon>
        <taxon>Apocrita</taxon>
        <taxon>Aculeata</taxon>
        <taxon>Apoidea</taxon>
        <taxon>Anthophila</taxon>
        <taxon>Apidae</taxon>
        <taxon>Tetragonisca</taxon>
    </lineage>
</organism>
<proteinExistence type="predicted"/>
<name>A0AAW0ZEG8_9HYME</name>
<sequence length="117" mass="12618">MTRNSNLFVSNCSIFPAAGQSDRVVNGIPTGSEDSRGSMEEFHQQFGVYRGSGNSTGAEMAEECRGRRAAAFKATPGKMYARGIVTGSLNVNDEEAAHLQRETEAPVWLVNPFGTCQ</sequence>
<dbReference type="Proteomes" id="UP001432146">
    <property type="component" value="Unassembled WGS sequence"/>
</dbReference>
<evidence type="ECO:0000313" key="2">
    <source>
        <dbReference type="Proteomes" id="UP001432146"/>
    </source>
</evidence>
<gene>
    <name evidence="1" type="ORF">QLX08_009845</name>
</gene>
<comment type="caution">
    <text evidence="1">The sequence shown here is derived from an EMBL/GenBank/DDBJ whole genome shotgun (WGS) entry which is preliminary data.</text>
</comment>
<accession>A0AAW0ZEG8</accession>
<protein>
    <submittedName>
        <fullName evidence="1">Uncharacterized protein</fullName>
    </submittedName>
</protein>
<keyword evidence="2" id="KW-1185">Reference proteome</keyword>